<keyword evidence="5" id="KW-1185">Reference proteome</keyword>
<proteinExistence type="inferred from homology"/>
<dbReference type="InterPro" id="IPR036249">
    <property type="entry name" value="Thioredoxin-like_sf"/>
</dbReference>
<keyword evidence="3" id="KW-0413">Isomerase</keyword>
<dbReference type="GO" id="GO:0003756">
    <property type="term" value="F:protein disulfide isomerase activity"/>
    <property type="evidence" value="ECO:0007669"/>
    <property type="project" value="InterPro"/>
</dbReference>
<dbReference type="InterPro" id="IPR013766">
    <property type="entry name" value="Thioredoxin_domain"/>
</dbReference>
<dbReference type="SUPFAM" id="SSF52833">
    <property type="entry name" value="Thioredoxin-like"/>
    <property type="match status" value="5"/>
</dbReference>
<comment type="similarity">
    <text evidence="1">Belongs to the protein disulfide isomerase family.</text>
</comment>
<dbReference type="CDD" id="cd02997">
    <property type="entry name" value="PDI_a_PDIR"/>
    <property type="match status" value="1"/>
</dbReference>
<dbReference type="GO" id="GO:0006457">
    <property type="term" value="P:protein folding"/>
    <property type="evidence" value="ECO:0007669"/>
    <property type="project" value="TreeGrafter"/>
</dbReference>
<dbReference type="PROSITE" id="PS00194">
    <property type="entry name" value="THIOREDOXIN_1"/>
    <property type="match status" value="1"/>
</dbReference>
<gene>
    <name evidence="3" type="primary">PDIA5</name>
    <name evidence="3" type="ORF">Tcan_08400</name>
    <name evidence="4" type="ORF">TCNE_LOCUS7984</name>
</gene>
<dbReference type="Proteomes" id="UP000031036">
    <property type="component" value="Unassembled WGS sequence"/>
</dbReference>
<sequence>MLLVGAVAYIAEVRNVESVVDHKSFKKLLRVRTNVLVLFVDGTLQEDTSLKTVLNAFSDAASQVAGIGTLALVDCSNPDGKKLCKKLRAEPHPFTIIHYHKGEYHKKYDRQLTAKSIARFMNDPTGDISWDEDPSSADVMHIEGKDSFRKLMAMDKPTLVMFYAPWCGHCKRLKPEFSAAASELRGAAILAAVDATLPNNEQMVRGFQVDAYPTLHYFDHGEHKFTYSGQHSKEGIIAWLKNPSENPVVEEPEPEEVPWAEVPSEVVHLTDEQFDTFLASHRSVLVMFYAPWCGHCKKAKPEYAAAAEMLKKEGVDGVLAAIDATVNRNAAEKIGVDGYPTFAYFKDGKFAWKINERTKAGFYKFMKNPVEPPPPELPWKMQEGDVLHLDVNNFKSELKKKRNALVMFYAPWCQYCQKAKPFFSEAAHLLSDESRIVFAAVDCTSEISLCYDYNIRGYPTIIYLSYGKNRIDYSGAHDTQSFIGFLKQAGREHTDAQLGTEFSFVEAVTTVTKRNFKELVSSGKALVMFFIRTCEGCRDAMAAFNEAAEKAKNRKFLAVDCSVDKGICEELLINEYPSFKLFIDGKAHDYLEKHTSADFIGVFERTKQPEHSEL</sequence>
<evidence type="ECO:0000313" key="4">
    <source>
        <dbReference type="EMBL" id="VDM39305.1"/>
    </source>
</evidence>
<dbReference type="STRING" id="6265.A0A0B2VSW0"/>
<evidence type="ECO:0000313" key="5">
    <source>
        <dbReference type="Proteomes" id="UP000031036"/>
    </source>
</evidence>
<feature type="domain" description="Thioredoxin" evidence="2">
    <location>
        <begin position="110"/>
        <end position="239"/>
    </location>
</feature>
<dbReference type="PANTHER" id="PTHR45672:SF2">
    <property type="entry name" value="PROTEIN DISULFIDE-ISOMERASE A5"/>
    <property type="match status" value="1"/>
</dbReference>
<reference evidence="3 5" key="1">
    <citation type="submission" date="2014-11" db="EMBL/GenBank/DDBJ databases">
        <title>Genetic blueprint of the zoonotic pathogen Toxocara canis.</title>
        <authorList>
            <person name="Zhu X.-Q."/>
            <person name="Korhonen P.K."/>
            <person name="Cai H."/>
            <person name="Young N.D."/>
            <person name="Nejsum P."/>
            <person name="von Samson-Himmelstjerna G."/>
            <person name="Boag P.R."/>
            <person name="Tan P."/>
            <person name="Li Q."/>
            <person name="Min J."/>
            <person name="Yang Y."/>
            <person name="Wang X."/>
            <person name="Fang X."/>
            <person name="Hall R.S."/>
            <person name="Hofmann A."/>
            <person name="Sternberg P.W."/>
            <person name="Jex A.R."/>
            <person name="Gasser R.B."/>
        </authorList>
    </citation>
    <scope>NUCLEOTIDE SEQUENCE [LARGE SCALE GENOMIC DNA]</scope>
    <source>
        <strain evidence="3">PN_DK_2014</strain>
    </source>
</reference>
<dbReference type="OrthoDB" id="10264505at2759"/>
<dbReference type="InterPro" id="IPR017937">
    <property type="entry name" value="Thioredoxin_CS"/>
</dbReference>
<dbReference type="PRINTS" id="PR00421">
    <property type="entry name" value="THIOREDOXIN"/>
</dbReference>
<feature type="domain" description="Thioredoxin" evidence="2">
    <location>
        <begin position="240"/>
        <end position="371"/>
    </location>
</feature>
<reference evidence="4" key="2">
    <citation type="submission" date="2018-11" db="EMBL/GenBank/DDBJ databases">
        <authorList>
            <consortium name="Pathogen Informatics"/>
        </authorList>
    </citation>
    <scope>NUCLEOTIDE SEQUENCE [LARGE SCALE GENOMIC DNA]</scope>
</reference>
<evidence type="ECO:0000256" key="1">
    <source>
        <dbReference type="ARBA" id="ARBA00006347"/>
    </source>
</evidence>
<organism evidence="3 5">
    <name type="scientific">Toxocara canis</name>
    <name type="common">Canine roundworm</name>
    <dbReference type="NCBI Taxonomy" id="6265"/>
    <lineage>
        <taxon>Eukaryota</taxon>
        <taxon>Metazoa</taxon>
        <taxon>Ecdysozoa</taxon>
        <taxon>Nematoda</taxon>
        <taxon>Chromadorea</taxon>
        <taxon>Rhabditida</taxon>
        <taxon>Spirurina</taxon>
        <taxon>Ascaridomorpha</taxon>
        <taxon>Ascaridoidea</taxon>
        <taxon>Toxocaridae</taxon>
        <taxon>Toxocara</taxon>
    </lineage>
</organism>
<dbReference type="EMBL" id="UYWY01019799">
    <property type="protein sequence ID" value="VDM39305.1"/>
    <property type="molecule type" value="Genomic_DNA"/>
</dbReference>
<evidence type="ECO:0000313" key="3">
    <source>
        <dbReference type="EMBL" id="KHN84404.1"/>
    </source>
</evidence>
<protein>
    <submittedName>
        <fullName evidence="3">Protein disulfide-isomerase A5</fullName>
    </submittedName>
</protein>
<evidence type="ECO:0000259" key="2">
    <source>
        <dbReference type="PROSITE" id="PS51352"/>
    </source>
</evidence>
<feature type="domain" description="Thioredoxin" evidence="2">
    <location>
        <begin position="375"/>
        <end position="491"/>
    </location>
</feature>
<name>A0A0B2VSW0_TOXCA</name>
<dbReference type="EMBL" id="JPKZ01000986">
    <property type="protein sequence ID" value="KHN84404.1"/>
    <property type="molecule type" value="Genomic_DNA"/>
</dbReference>
<dbReference type="PANTHER" id="PTHR45672">
    <property type="entry name" value="PROTEIN DISULFIDE-ISOMERASE C17H9.14C-RELATED"/>
    <property type="match status" value="1"/>
</dbReference>
<dbReference type="InterPro" id="IPR051063">
    <property type="entry name" value="PDI"/>
</dbReference>
<dbReference type="PROSITE" id="PS51352">
    <property type="entry name" value="THIOREDOXIN_2"/>
    <property type="match status" value="3"/>
</dbReference>
<dbReference type="GO" id="GO:0005783">
    <property type="term" value="C:endoplasmic reticulum"/>
    <property type="evidence" value="ECO:0007669"/>
    <property type="project" value="TreeGrafter"/>
</dbReference>
<dbReference type="OMA" id="FCKKMKP"/>
<accession>A0A0B2VSW0</accession>
<dbReference type="Pfam" id="PF00085">
    <property type="entry name" value="Thioredoxin"/>
    <property type="match status" value="4"/>
</dbReference>
<dbReference type="CDD" id="cd02961">
    <property type="entry name" value="PDI_a_family"/>
    <property type="match status" value="1"/>
</dbReference>
<dbReference type="Gene3D" id="3.40.30.10">
    <property type="entry name" value="Glutaredoxin"/>
    <property type="match status" value="5"/>
</dbReference>
<dbReference type="AlphaFoldDB" id="A0A0B2VSW0"/>
<dbReference type="InterPro" id="IPR046374">
    <property type="entry name" value="PDI_a_PDIR"/>
</dbReference>